<name>A0A3G4VHU6_9VIBR</name>
<dbReference type="InterPro" id="IPR027623">
    <property type="entry name" value="AmmeMemoSam_A"/>
</dbReference>
<dbReference type="SUPFAM" id="SSF143447">
    <property type="entry name" value="AMMECR1-like"/>
    <property type="match status" value="1"/>
</dbReference>
<dbReference type="Pfam" id="PF01871">
    <property type="entry name" value="AMMECR1"/>
    <property type="match status" value="1"/>
</dbReference>
<sequence length="212" mass="23583">MVINKGSLVMSVTQSAANPSKSTLTHSELSMLLDVVEHTIHCYLNELPLPKVLVQDYPESLALPGACFVTLTVNNQLQGCIGTTVAQIPLVLEVERKAWAAACQDRRFTPLQKHQAEALNIEVSVLTQPELLHVDSEQDLLQHLSLHQCGVTLKDGKKGALFLPQVWEQLPNQAQFLGHLKQKAGWSPDFWSDSIQVATFEVQALSRLFRRL</sequence>
<evidence type="ECO:0000313" key="2">
    <source>
        <dbReference type="EMBL" id="AYV24407.1"/>
    </source>
</evidence>
<dbReference type="InterPro" id="IPR002733">
    <property type="entry name" value="AMMECR1_domain"/>
</dbReference>
<dbReference type="PANTHER" id="PTHR13016">
    <property type="entry name" value="AMMECR1 HOMOLOG"/>
    <property type="match status" value="1"/>
</dbReference>
<proteinExistence type="predicted"/>
<dbReference type="PROSITE" id="PS51112">
    <property type="entry name" value="AMMECR1"/>
    <property type="match status" value="1"/>
</dbReference>
<reference evidence="2 3" key="1">
    <citation type="submission" date="2018-11" db="EMBL/GenBank/DDBJ databases">
        <title>Complete Genome Sequence of Vbrio mediterranei 117-T6: a Potential Pathogen Bacteria Isolated from the Conchocelis of Pyropia.</title>
        <authorList>
            <person name="Liu Q."/>
        </authorList>
    </citation>
    <scope>NUCLEOTIDE SEQUENCE [LARGE SCALE GENOMIC DNA]</scope>
    <source>
        <strain evidence="2 3">117-T6</strain>
    </source>
</reference>
<evidence type="ECO:0000259" key="1">
    <source>
        <dbReference type="PROSITE" id="PS51112"/>
    </source>
</evidence>
<dbReference type="AlphaFoldDB" id="A0A3G4VHU6"/>
<dbReference type="Gene3D" id="3.30.1490.150">
    <property type="entry name" value="Hypothetical protein ph0010, domain 2"/>
    <property type="match status" value="1"/>
</dbReference>
<dbReference type="Proteomes" id="UP000279760">
    <property type="component" value="Chromosome 2"/>
</dbReference>
<dbReference type="PANTHER" id="PTHR13016:SF0">
    <property type="entry name" value="AMME SYNDROME CANDIDATE GENE 1 PROTEIN"/>
    <property type="match status" value="1"/>
</dbReference>
<dbReference type="NCBIfam" id="TIGR04335">
    <property type="entry name" value="AmmeMemoSam_A"/>
    <property type="match status" value="1"/>
</dbReference>
<gene>
    <name evidence="2" type="primary">amrA</name>
    <name evidence="2" type="ORF">ECB94_24450</name>
</gene>
<dbReference type="Gene3D" id="3.30.700.20">
    <property type="entry name" value="Hypothetical protein ph0010, domain 1"/>
    <property type="match status" value="1"/>
</dbReference>
<organism evidence="2 3">
    <name type="scientific">Vibrio mediterranei</name>
    <dbReference type="NCBI Taxonomy" id="689"/>
    <lineage>
        <taxon>Bacteria</taxon>
        <taxon>Pseudomonadati</taxon>
        <taxon>Pseudomonadota</taxon>
        <taxon>Gammaproteobacteria</taxon>
        <taxon>Vibrionales</taxon>
        <taxon>Vibrionaceae</taxon>
        <taxon>Vibrio</taxon>
    </lineage>
</organism>
<dbReference type="NCBIfam" id="TIGR00296">
    <property type="entry name" value="TIGR00296 family protein"/>
    <property type="match status" value="1"/>
</dbReference>
<dbReference type="InterPro" id="IPR036071">
    <property type="entry name" value="AMMECR1_dom_sf"/>
</dbReference>
<feature type="domain" description="AMMECR1" evidence="1">
    <location>
        <begin position="27"/>
        <end position="212"/>
    </location>
</feature>
<evidence type="ECO:0000313" key="3">
    <source>
        <dbReference type="Proteomes" id="UP000279760"/>
    </source>
</evidence>
<dbReference type="InterPro" id="IPR023473">
    <property type="entry name" value="AMMECR1"/>
</dbReference>
<dbReference type="InterPro" id="IPR027485">
    <property type="entry name" value="AMMECR1_N"/>
</dbReference>
<accession>A0A3G4VHU6</accession>
<dbReference type="EMBL" id="CP033578">
    <property type="protein sequence ID" value="AYV24407.1"/>
    <property type="molecule type" value="Genomic_DNA"/>
</dbReference>
<protein>
    <submittedName>
        <fullName evidence="2">AmmeMemoRadiSam system protein A</fullName>
    </submittedName>
</protein>